<reference evidence="2 3" key="1">
    <citation type="submission" date="2020-01" db="EMBL/GenBank/DDBJ databases">
        <authorList>
            <consortium name="DOE Joint Genome Institute"/>
            <person name="Haridas S."/>
            <person name="Albert R."/>
            <person name="Binder M."/>
            <person name="Bloem J."/>
            <person name="Labutti K."/>
            <person name="Salamov A."/>
            <person name="Andreopoulos B."/>
            <person name="Baker S.E."/>
            <person name="Barry K."/>
            <person name="Bills G."/>
            <person name="Bluhm B.H."/>
            <person name="Cannon C."/>
            <person name="Castanera R."/>
            <person name="Culley D.E."/>
            <person name="Daum C."/>
            <person name="Ezra D."/>
            <person name="Gonzalez J.B."/>
            <person name="Henrissat B."/>
            <person name="Kuo A."/>
            <person name="Liang C."/>
            <person name="Lipzen A."/>
            <person name="Lutzoni F."/>
            <person name="Magnuson J."/>
            <person name="Mondo S."/>
            <person name="Nolan M."/>
            <person name="Ohm R."/>
            <person name="Pangilinan J."/>
            <person name="Park H.-J.H."/>
            <person name="Ramirez L."/>
            <person name="Alfaro M."/>
            <person name="Sun H."/>
            <person name="Tritt A."/>
            <person name="Yoshinaga Y."/>
            <person name="Zwiers L.-H.L."/>
            <person name="Turgeon B.G."/>
            <person name="Goodwin S.B."/>
            <person name="Spatafora J.W."/>
            <person name="Crous P.W."/>
            <person name="Grigoriev I.V."/>
        </authorList>
    </citation>
    <scope>NUCLEOTIDE SEQUENCE [LARGE SCALE GENOMIC DNA]</scope>
    <source>
        <strain evidence="2 3">CBS 611.86</strain>
    </source>
</reference>
<dbReference type="EMBL" id="JAADJZ010000026">
    <property type="protein sequence ID" value="KAF2866824.1"/>
    <property type="molecule type" value="Genomic_DNA"/>
</dbReference>
<accession>A0A7C8MDP1</accession>
<feature type="compositionally biased region" description="Acidic residues" evidence="1">
    <location>
        <begin position="115"/>
        <end position="133"/>
    </location>
</feature>
<gene>
    <name evidence="2" type="ORF">BDV95DRAFT_199276</name>
</gene>
<keyword evidence="3" id="KW-1185">Reference proteome</keyword>
<organism evidence="2 3">
    <name type="scientific">Massariosphaeria phaeospora</name>
    <dbReference type="NCBI Taxonomy" id="100035"/>
    <lineage>
        <taxon>Eukaryota</taxon>
        <taxon>Fungi</taxon>
        <taxon>Dikarya</taxon>
        <taxon>Ascomycota</taxon>
        <taxon>Pezizomycotina</taxon>
        <taxon>Dothideomycetes</taxon>
        <taxon>Pleosporomycetidae</taxon>
        <taxon>Pleosporales</taxon>
        <taxon>Pleosporales incertae sedis</taxon>
        <taxon>Massariosphaeria</taxon>
    </lineage>
</organism>
<proteinExistence type="predicted"/>
<name>A0A7C8MDP1_9PLEO</name>
<dbReference type="Proteomes" id="UP000481861">
    <property type="component" value="Unassembled WGS sequence"/>
</dbReference>
<protein>
    <submittedName>
        <fullName evidence="2">Uncharacterized protein</fullName>
    </submittedName>
</protein>
<evidence type="ECO:0000313" key="3">
    <source>
        <dbReference type="Proteomes" id="UP000481861"/>
    </source>
</evidence>
<feature type="region of interest" description="Disordered" evidence="1">
    <location>
        <begin position="102"/>
        <end position="165"/>
    </location>
</feature>
<dbReference type="AlphaFoldDB" id="A0A7C8MDP1"/>
<evidence type="ECO:0000313" key="2">
    <source>
        <dbReference type="EMBL" id="KAF2866824.1"/>
    </source>
</evidence>
<sequence length="165" mass="18783">MISQAWNTVKHDRRKRPYHQQVPYCFWQPSPQAKTSLPHLPSERQHCLVPEPLQVCWVLEPHLPSLDTLGVGDEDGRTTVVKLVRDATELVGEGLLMYEELITAEEDRPEGTPAAEEEEEEEERDTVTEEDGGAEIKAEDELTEEPQVPKAELHPVPQWSSEEPQ</sequence>
<evidence type="ECO:0000256" key="1">
    <source>
        <dbReference type="SAM" id="MobiDB-lite"/>
    </source>
</evidence>
<comment type="caution">
    <text evidence="2">The sequence shown here is derived from an EMBL/GenBank/DDBJ whole genome shotgun (WGS) entry which is preliminary data.</text>
</comment>